<protein>
    <submittedName>
        <fullName evidence="1">12472_t:CDS:1</fullName>
    </submittedName>
</protein>
<reference evidence="1" key="1">
    <citation type="submission" date="2021-06" db="EMBL/GenBank/DDBJ databases">
        <authorList>
            <person name="Kallberg Y."/>
            <person name="Tangrot J."/>
            <person name="Rosling A."/>
        </authorList>
    </citation>
    <scope>NUCLEOTIDE SEQUENCE</scope>
    <source>
        <strain evidence="1">MA461A</strain>
    </source>
</reference>
<accession>A0ACA9SCE6</accession>
<dbReference type="Proteomes" id="UP000789920">
    <property type="component" value="Unassembled WGS sequence"/>
</dbReference>
<evidence type="ECO:0000313" key="1">
    <source>
        <dbReference type="EMBL" id="CAG8835329.1"/>
    </source>
</evidence>
<feature type="non-terminal residue" evidence="1">
    <location>
        <position position="1"/>
    </location>
</feature>
<gene>
    <name evidence="1" type="ORF">RPERSI_LOCUS29512</name>
</gene>
<proteinExistence type="predicted"/>
<organism evidence="1 2">
    <name type="scientific">Racocetra persica</name>
    <dbReference type="NCBI Taxonomy" id="160502"/>
    <lineage>
        <taxon>Eukaryota</taxon>
        <taxon>Fungi</taxon>
        <taxon>Fungi incertae sedis</taxon>
        <taxon>Mucoromycota</taxon>
        <taxon>Glomeromycotina</taxon>
        <taxon>Glomeromycetes</taxon>
        <taxon>Diversisporales</taxon>
        <taxon>Gigasporaceae</taxon>
        <taxon>Racocetra</taxon>
    </lineage>
</organism>
<evidence type="ECO:0000313" key="2">
    <source>
        <dbReference type="Proteomes" id="UP000789920"/>
    </source>
</evidence>
<feature type="non-terminal residue" evidence="1">
    <location>
        <position position="62"/>
    </location>
</feature>
<comment type="caution">
    <text evidence="1">The sequence shown here is derived from an EMBL/GenBank/DDBJ whole genome shotgun (WGS) entry which is preliminary data.</text>
</comment>
<sequence length="62" mass="7674">EDAYKTLRNVRKYRFYEEDKNEVTQTLEQKMLLEFKKLENAVLNFNNRLNLEVTQIQDTYQR</sequence>
<keyword evidence="2" id="KW-1185">Reference proteome</keyword>
<name>A0ACA9SCE6_9GLOM</name>
<dbReference type="EMBL" id="CAJVQC010111602">
    <property type="protein sequence ID" value="CAG8835329.1"/>
    <property type="molecule type" value="Genomic_DNA"/>
</dbReference>